<reference evidence="2 3" key="1">
    <citation type="submission" date="2025-04" db="UniProtKB">
        <authorList>
            <consortium name="RefSeq"/>
        </authorList>
    </citation>
    <scope>IDENTIFICATION</scope>
</reference>
<evidence type="ECO:0000313" key="3">
    <source>
        <dbReference type="RefSeq" id="XP_022089136.1"/>
    </source>
</evidence>
<dbReference type="RefSeq" id="XP_022089135.1">
    <property type="nucleotide sequence ID" value="XM_022233443.1"/>
</dbReference>
<dbReference type="PANTHER" id="PTHR46512">
    <property type="entry name" value="PEPTIDYLPROLYL ISOMERASE"/>
    <property type="match status" value="1"/>
</dbReference>
<dbReference type="AlphaFoldDB" id="A0A8B7Y9B0"/>
<dbReference type="PANTHER" id="PTHR46512:SF5">
    <property type="entry name" value="TETRATRICOPEPTIDE REPEAT DOMAIN 9"/>
    <property type="match status" value="1"/>
</dbReference>
<sequence length="223" mass="24421">MASSSSSATSQEVLSQEALLVALSDRVTKAEEYKAKGNALYNAKDIRGAIGKYHRALLFIRGLDATLQNNSLQYQLGLGFGGVLEGLCGAGGASSLTSLPEEMQKKVSTIEEGCLNNLAACILLQEEPNYKRVVSYCDRVLASSPENPKALYRKGCSLYHLSCYEEAYDCLKKAQHISKSGMQHALKWKYSKVPDHDQGQNGRHRQRTAVHVSGNVRQIINAI</sequence>
<evidence type="ECO:0000313" key="2">
    <source>
        <dbReference type="RefSeq" id="XP_022089135.1"/>
    </source>
</evidence>
<dbReference type="OrthoDB" id="433738at2759"/>
<dbReference type="KEGG" id="aplc:110978439"/>
<dbReference type="GO" id="GO:0043066">
    <property type="term" value="P:negative regulation of apoptotic process"/>
    <property type="evidence" value="ECO:0007669"/>
    <property type="project" value="TreeGrafter"/>
</dbReference>
<dbReference type="RefSeq" id="XP_022089137.1">
    <property type="nucleotide sequence ID" value="XM_022233445.1"/>
</dbReference>
<dbReference type="GO" id="GO:0005740">
    <property type="term" value="C:mitochondrial envelope"/>
    <property type="evidence" value="ECO:0007669"/>
    <property type="project" value="TreeGrafter"/>
</dbReference>
<organism evidence="1 4">
    <name type="scientific">Acanthaster planci</name>
    <name type="common">Crown-of-thorns starfish</name>
    <dbReference type="NCBI Taxonomy" id="133434"/>
    <lineage>
        <taxon>Eukaryota</taxon>
        <taxon>Metazoa</taxon>
        <taxon>Echinodermata</taxon>
        <taxon>Eleutherozoa</taxon>
        <taxon>Asterozoa</taxon>
        <taxon>Asteroidea</taxon>
        <taxon>Valvatacea</taxon>
        <taxon>Valvatida</taxon>
        <taxon>Acanthasteridae</taxon>
        <taxon>Acanthaster</taxon>
    </lineage>
</organism>
<dbReference type="SUPFAM" id="SSF48452">
    <property type="entry name" value="TPR-like"/>
    <property type="match status" value="1"/>
</dbReference>
<dbReference type="InterPro" id="IPR011990">
    <property type="entry name" value="TPR-like_helical_dom_sf"/>
</dbReference>
<dbReference type="GO" id="GO:0016020">
    <property type="term" value="C:membrane"/>
    <property type="evidence" value="ECO:0007669"/>
    <property type="project" value="TreeGrafter"/>
</dbReference>
<dbReference type="GO" id="GO:0012505">
    <property type="term" value="C:endomembrane system"/>
    <property type="evidence" value="ECO:0007669"/>
    <property type="project" value="TreeGrafter"/>
</dbReference>
<dbReference type="RefSeq" id="XP_022089136.1">
    <property type="nucleotide sequence ID" value="XM_022233444.1"/>
</dbReference>
<dbReference type="GO" id="GO:0005829">
    <property type="term" value="C:cytosol"/>
    <property type="evidence" value="ECO:0007669"/>
    <property type="project" value="TreeGrafter"/>
</dbReference>
<dbReference type="InterPro" id="IPR019734">
    <property type="entry name" value="TPR_rpt"/>
</dbReference>
<dbReference type="InterPro" id="IPR050754">
    <property type="entry name" value="FKBP4/5/8-like"/>
</dbReference>
<dbReference type="GO" id="GO:0044183">
    <property type="term" value="F:protein folding chaperone"/>
    <property type="evidence" value="ECO:0007669"/>
    <property type="project" value="TreeGrafter"/>
</dbReference>
<dbReference type="Gene3D" id="1.25.40.10">
    <property type="entry name" value="Tetratricopeptide repeat domain"/>
    <property type="match status" value="1"/>
</dbReference>
<evidence type="ECO:0000313" key="1">
    <source>
        <dbReference type="Proteomes" id="UP000694845"/>
    </source>
</evidence>
<evidence type="ECO:0000313" key="4">
    <source>
        <dbReference type="RefSeq" id="XP_022089137.1"/>
    </source>
</evidence>
<keyword evidence="1" id="KW-1185">Reference proteome</keyword>
<protein>
    <submittedName>
        <fullName evidence="2 3">Tetratricopeptide repeat protein 9C-like isoform X1</fullName>
    </submittedName>
</protein>
<proteinExistence type="predicted"/>
<dbReference type="SMART" id="SM00028">
    <property type="entry name" value="TPR"/>
    <property type="match status" value="2"/>
</dbReference>
<dbReference type="GeneID" id="110978439"/>
<gene>
    <name evidence="2 3 4" type="primary">LOC110978439</name>
</gene>
<name>A0A8B7Y9B0_ACAPL</name>
<accession>A0A8B7Y9B0</accession>
<dbReference type="Proteomes" id="UP000694845">
    <property type="component" value="Unplaced"/>
</dbReference>